<evidence type="ECO:0000256" key="10">
    <source>
        <dbReference type="PROSITE-ProRule" id="PRU00146"/>
    </source>
</evidence>
<feature type="region of interest" description="Disordered" evidence="12">
    <location>
        <begin position="1"/>
        <end position="27"/>
    </location>
</feature>
<feature type="binding site" evidence="9">
    <location>
        <position position="256"/>
    </location>
    <ligand>
        <name>Zn(2+)</name>
        <dbReference type="ChEBI" id="CHEBI:29105"/>
        <label>1</label>
    </ligand>
</feature>
<evidence type="ECO:0000313" key="14">
    <source>
        <dbReference type="EMBL" id="CAG8514629.1"/>
    </source>
</evidence>
<evidence type="ECO:0000256" key="6">
    <source>
        <dbReference type="ARBA" id="ARBA00022853"/>
    </source>
</evidence>
<dbReference type="PROSITE" id="PS50016">
    <property type="entry name" value="ZF_PHD_2"/>
    <property type="match status" value="1"/>
</dbReference>
<dbReference type="GO" id="GO:0008270">
    <property type="term" value="F:zinc ion binding"/>
    <property type="evidence" value="ECO:0007669"/>
    <property type="project" value="UniProtKB-KW"/>
</dbReference>
<feature type="compositionally biased region" description="Basic and acidic residues" evidence="12">
    <location>
        <begin position="13"/>
        <end position="27"/>
    </location>
</feature>
<feature type="binding site" evidence="9">
    <location>
        <position position="283"/>
    </location>
    <ligand>
        <name>Zn(2+)</name>
        <dbReference type="ChEBI" id="CHEBI:29105"/>
        <label>1</label>
    </ligand>
</feature>
<feature type="binding site" evidence="9">
    <location>
        <position position="299"/>
    </location>
    <ligand>
        <name>Zn(2+)</name>
        <dbReference type="ChEBI" id="CHEBI:29105"/>
        <label>2</label>
    </ligand>
</feature>
<keyword evidence="5 9" id="KW-0862">Zinc</keyword>
<feature type="binding site" evidence="9">
    <location>
        <position position="296"/>
    </location>
    <ligand>
        <name>Zn(2+)</name>
        <dbReference type="ChEBI" id="CHEBI:29105"/>
        <label>2</label>
    </ligand>
</feature>
<dbReference type="Gene3D" id="6.10.140.1740">
    <property type="match status" value="1"/>
</dbReference>
<dbReference type="FunFam" id="3.30.40.10:FF:000016">
    <property type="entry name" value="Inhibitor of growth protein"/>
    <property type="match status" value="1"/>
</dbReference>
<dbReference type="InterPro" id="IPR024610">
    <property type="entry name" value="ING_N_histone-binding"/>
</dbReference>
<evidence type="ECO:0000256" key="12">
    <source>
        <dbReference type="SAM" id="MobiDB-lite"/>
    </source>
</evidence>
<dbReference type="InterPro" id="IPR011011">
    <property type="entry name" value="Znf_FYVE_PHD"/>
</dbReference>
<evidence type="ECO:0000256" key="8">
    <source>
        <dbReference type="PIRSR" id="PIRSR628651-50"/>
    </source>
</evidence>
<comment type="subcellular location">
    <subcellularLocation>
        <location evidence="1 11">Nucleus</location>
    </subcellularLocation>
</comment>
<dbReference type="EMBL" id="CAJVPJ010000347">
    <property type="protein sequence ID" value="CAG8514629.1"/>
    <property type="molecule type" value="Genomic_DNA"/>
</dbReference>
<dbReference type="InterPro" id="IPR019787">
    <property type="entry name" value="Znf_PHD-finger"/>
</dbReference>
<feature type="binding site" evidence="9">
    <location>
        <position position="274"/>
    </location>
    <ligand>
        <name>Zn(2+)</name>
        <dbReference type="ChEBI" id="CHEBI:29105"/>
        <label>2</label>
    </ligand>
</feature>
<comment type="function">
    <text evidence="11">Component of an histone acetyltransferase complex.</text>
</comment>
<comment type="similarity">
    <text evidence="2 11">Belongs to the ING family.</text>
</comment>
<organism evidence="14 15">
    <name type="scientific">Paraglomus occultum</name>
    <dbReference type="NCBI Taxonomy" id="144539"/>
    <lineage>
        <taxon>Eukaryota</taxon>
        <taxon>Fungi</taxon>
        <taxon>Fungi incertae sedis</taxon>
        <taxon>Mucoromycota</taxon>
        <taxon>Glomeromycotina</taxon>
        <taxon>Glomeromycetes</taxon>
        <taxon>Paraglomerales</taxon>
        <taxon>Paraglomeraceae</taxon>
        <taxon>Paraglomus</taxon>
    </lineage>
</organism>
<feature type="compositionally biased region" description="Basic and acidic residues" evidence="12">
    <location>
        <begin position="209"/>
        <end position="229"/>
    </location>
</feature>
<evidence type="ECO:0000259" key="13">
    <source>
        <dbReference type="PROSITE" id="PS50016"/>
    </source>
</evidence>
<keyword evidence="3 9" id="KW-0479">Metal-binding</keyword>
<dbReference type="GO" id="GO:0006325">
    <property type="term" value="P:chromatin organization"/>
    <property type="evidence" value="ECO:0007669"/>
    <property type="project" value="UniProtKB-KW"/>
</dbReference>
<protein>
    <recommendedName>
        <fullName evidence="11">Chromatin modification-related protein</fullName>
    </recommendedName>
</protein>
<dbReference type="InterPro" id="IPR013083">
    <property type="entry name" value="Znf_RING/FYVE/PHD"/>
</dbReference>
<keyword evidence="15" id="KW-1185">Reference proteome</keyword>
<feature type="site" description="Histone H3K4me3 binding" evidence="8">
    <location>
        <position position="255"/>
    </location>
</feature>
<dbReference type="SUPFAM" id="SSF57903">
    <property type="entry name" value="FYVE/PHD zinc finger"/>
    <property type="match status" value="1"/>
</dbReference>
<evidence type="ECO:0000256" key="4">
    <source>
        <dbReference type="ARBA" id="ARBA00022771"/>
    </source>
</evidence>
<feature type="domain" description="PHD-type" evidence="13">
    <location>
        <begin position="253"/>
        <end position="302"/>
    </location>
</feature>
<evidence type="ECO:0000256" key="3">
    <source>
        <dbReference type="ARBA" id="ARBA00022723"/>
    </source>
</evidence>
<dbReference type="CDD" id="cd15505">
    <property type="entry name" value="PHD_ING"/>
    <property type="match status" value="1"/>
</dbReference>
<dbReference type="GO" id="GO:0005634">
    <property type="term" value="C:nucleus"/>
    <property type="evidence" value="ECO:0007669"/>
    <property type="project" value="UniProtKB-SubCell"/>
</dbReference>
<feature type="site" description="Histone H3K4me3 binding" evidence="8">
    <location>
        <position position="266"/>
    </location>
</feature>
<proteinExistence type="inferred from homology"/>
<evidence type="ECO:0000256" key="5">
    <source>
        <dbReference type="ARBA" id="ARBA00022833"/>
    </source>
</evidence>
<dbReference type="PANTHER" id="PTHR10333">
    <property type="entry name" value="INHIBITOR OF GROWTH PROTEIN"/>
    <property type="match status" value="1"/>
</dbReference>
<dbReference type="InterPro" id="IPR019786">
    <property type="entry name" value="Zinc_finger_PHD-type_CS"/>
</dbReference>
<dbReference type="InterPro" id="IPR028651">
    <property type="entry name" value="ING_fam"/>
</dbReference>
<feature type="compositionally biased region" description="Polar residues" evidence="12">
    <location>
        <begin position="1"/>
        <end position="12"/>
    </location>
</feature>
<reference evidence="14" key="1">
    <citation type="submission" date="2021-06" db="EMBL/GenBank/DDBJ databases">
        <authorList>
            <person name="Kallberg Y."/>
            <person name="Tangrot J."/>
            <person name="Rosling A."/>
        </authorList>
    </citation>
    <scope>NUCLEOTIDE SEQUENCE</scope>
    <source>
        <strain evidence="14">IA702</strain>
    </source>
</reference>
<dbReference type="Gene3D" id="3.30.40.10">
    <property type="entry name" value="Zinc/RING finger domain, C3HC4 (zinc finger)"/>
    <property type="match status" value="1"/>
</dbReference>
<dbReference type="SMART" id="SM00249">
    <property type="entry name" value="PHD"/>
    <property type="match status" value="1"/>
</dbReference>
<keyword evidence="6 11" id="KW-0156">Chromatin regulator</keyword>
<dbReference type="InterPro" id="IPR001965">
    <property type="entry name" value="Znf_PHD"/>
</dbReference>
<sequence length="309" mass="35536">MRPTTMPTNGSNKAEKSERGSKIDKLDSRSDKDNLVYLDDYVDTIESLPSELQRNFSLMRELDARCEEAMNVVAKQAAYLLENAEHITPEERIAELKKLSDCLTESLKDAEEKCAMAQATYKTVDRHVRRLDDDLQRFEDEQMTGPGRIVPTAQPITSTPETPRKNGQKEKDKKESRDKRTQQTAQEQPSNKRRKHKDNGTPPPSNGRNGHDKERNDKSKKAARKDSNKGQRKTKDKQNNVQTTDMPIDPNEPTYCYCQQVSYGEMVACDDDECEIEWFHYACVDLKAPPPGKWYCKECTEKQKNKQKK</sequence>
<feature type="binding site" evidence="9">
    <location>
        <position position="280"/>
    </location>
    <ligand>
        <name>Zn(2+)</name>
        <dbReference type="ChEBI" id="CHEBI:29105"/>
        <label>1</label>
    </ligand>
</feature>
<dbReference type="SMART" id="SM01408">
    <property type="entry name" value="ING"/>
    <property type="match status" value="1"/>
</dbReference>
<dbReference type="CDD" id="cd16859">
    <property type="entry name" value="ING_ING4_5"/>
    <property type="match status" value="1"/>
</dbReference>
<feature type="region of interest" description="Disordered" evidence="12">
    <location>
        <begin position="138"/>
        <end position="250"/>
    </location>
</feature>
<dbReference type="AlphaFoldDB" id="A0A9N9A2H3"/>
<evidence type="ECO:0000256" key="7">
    <source>
        <dbReference type="ARBA" id="ARBA00023242"/>
    </source>
</evidence>
<accession>A0A9N9A2H3</accession>
<evidence type="ECO:0000256" key="9">
    <source>
        <dbReference type="PIRSR" id="PIRSR628651-51"/>
    </source>
</evidence>
<feature type="binding site" evidence="9">
    <location>
        <position position="269"/>
    </location>
    <ligand>
        <name>Zn(2+)</name>
        <dbReference type="ChEBI" id="CHEBI:29105"/>
        <label>2</label>
    </ligand>
</feature>
<dbReference type="OrthoDB" id="5411773at2759"/>
<dbReference type="Pfam" id="PF12998">
    <property type="entry name" value="ING"/>
    <property type="match status" value="1"/>
</dbReference>
<feature type="site" description="Histone H3K4me3 binding" evidence="8">
    <location>
        <position position="270"/>
    </location>
</feature>
<comment type="caution">
    <text evidence="14">The sequence shown here is derived from an EMBL/GenBank/DDBJ whole genome shotgun (WGS) entry which is preliminary data.</text>
</comment>
<feature type="site" description="Histone H3K4me3 binding" evidence="8">
    <location>
        <position position="278"/>
    </location>
</feature>
<evidence type="ECO:0000256" key="2">
    <source>
        <dbReference type="ARBA" id="ARBA00010210"/>
    </source>
</evidence>
<comment type="subunit">
    <text evidence="11">Component of an histone acetyltransferase complex. Interacts with H3K4me3 and to a lesser extent with H3K4me2.</text>
</comment>
<feature type="compositionally biased region" description="Basic and acidic residues" evidence="12">
    <location>
        <begin position="162"/>
        <end position="181"/>
    </location>
</feature>
<keyword evidence="4 10" id="KW-0863">Zinc-finger</keyword>
<dbReference type="Proteomes" id="UP000789572">
    <property type="component" value="Unassembled WGS sequence"/>
</dbReference>
<keyword evidence="7 11" id="KW-0539">Nucleus</keyword>
<feature type="binding site" evidence="9">
    <location>
        <position position="258"/>
    </location>
    <ligand>
        <name>Zn(2+)</name>
        <dbReference type="ChEBI" id="CHEBI:29105"/>
        <label>1</label>
    </ligand>
</feature>
<dbReference type="PROSITE" id="PS01359">
    <property type="entry name" value="ZF_PHD_1"/>
    <property type="match status" value="1"/>
</dbReference>
<evidence type="ECO:0000313" key="15">
    <source>
        <dbReference type="Proteomes" id="UP000789572"/>
    </source>
</evidence>
<evidence type="ECO:0000256" key="11">
    <source>
        <dbReference type="RuleBase" id="RU361213"/>
    </source>
</evidence>
<comment type="domain">
    <text evidence="11">The PHD-type zinc finger mediates the binding to H3K4me3.</text>
</comment>
<gene>
    <name evidence="14" type="ORF">POCULU_LOCUS3252</name>
</gene>
<name>A0A9N9A2H3_9GLOM</name>
<evidence type="ECO:0000256" key="1">
    <source>
        <dbReference type="ARBA" id="ARBA00004123"/>
    </source>
</evidence>